<dbReference type="OrthoDB" id="5278722at2759"/>
<dbReference type="EMBL" id="DS995904">
    <property type="protein sequence ID" value="EEA20219.1"/>
    <property type="molecule type" value="Genomic_DNA"/>
</dbReference>
<dbReference type="Proteomes" id="UP000001294">
    <property type="component" value="Unassembled WGS sequence"/>
</dbReference>
<dbReference type="Gene3D" id="3.40.50.1110">
    <property type="entry name" value="SGNH hydrolase"/>
    <property type="match status" value="1"/>
</dbReference>
<protein>
    <submittedName>
        <fullName evidence="1">Uncharacterized protein</fullName>
    </submittedName>
</protein>
<gene>
    <name evidence="1" type="ORF">PMAA_040740</name>
</gene>
<proteinExistence type="predicted"/>
<organism evidence="1 2">
    <name type="scientific">Talaromyces marneffei (strain ATCC 18224 / CBS 334.59 / QM 7333)</name>
    <name type="common">Penicillium marneffei</name>
    <dbReference type="NCBI Taxonomy" id="441960"/>
    <lineage>
        <taxon>Eukaryota</taxon>
        <taxon>Fungi</taxon>
        <taxon>Dikarya</taxon>
        <taxon>Ascomycota</taxon>
        <taxon>Pezizomycotina</taxon>
        <taxon>Eurotiomycetes</taxon>
        <taxon>Eurotiomycetidae</taxon>
        <taxon>Eurotiales</taxon>
        <taxon>Trichocomaceae</taxon>
        <taxon>Talaromyces</taxon>
        <taxon>Talaromyces sect. Talaromyces</taxon>
    </lineage>
</organism>
<accession>B6QQ76</accession>
<dbReference type="SUPFAM" id="SSF52266">
    <property type="entry name" value="SGNH hydrolase"/>
    <property type="match status" value="1"/>
</dbReference>
<dbReference type="HOGENOM" id="CLU_057575_0_0_1"/>
<dbReference type="STRING" id="441960.B6QQ76"/>
<reference evidence="2" key="1">
    <citation type="journal article" date="2015" name="Genome Announc.">
        <title>Genome sequence of the AIDS-associated pathogen Penicillium marneffei (ATCC18224) and its near taxonomic relative Talaromyces stipitatus (ATCC10500).</title>
        <authorList>
            <person name="Nierman W.C."/>
            <person name="Fedorova-Abrams N.D."/>
            <person name="Andrianopoulos A."/>
        </authorList>
    </citation>
    <scope>NUCLEOTIDE SEQUENCE [LARGE SCALE GENOMIC DNA]</scope>
    <source>
        <strain evidence="2">ATCC 18224 / CBS 334.59 / QM 7333</strain>
    </source>
</reference>
<name>B6QQ76_TALMQ</name>
<evidence type="ECO:0000313" key="2">
    <source>
        <dbReference type="Proteomes" id="UP000001294"/>
    </source>
</evidence>
<keyword evidence="2" id="KW-1185">Reference proteome</keyword>
<dbReference type="PhylomeDB" id="B6QQ76"/>
<dbReference type="AlphaFoldDB" id="B6QQ76"/>
<dbReference type="VEuPathDB" id="FungiDB:PMAA_040740"/>
<sequence length="383" mass="43315">MKMRYLTRLNMLGSLAFISILIALSLLYTSGNFHTVGNKLSLKGTGSTTSEVAEENQVNDVPASPIPTDVDHRLVVFGDAWSAIGSRLAEQGQAWPEWLCSMWPCRLETYAQREHVCESSVCGSVVDETELHTIVSDAARSLESLPDLRSQIDQWLAAELKATQTDTAGGDLKVRSNNTIFALSFLIWDIWKFNGVSMEDTEKSMERSLDTIFQQLDRLAEYTDSNDLRIMLMMSIDPTFLPAFDPTRGQKDMIDIVTEWNNNLKEKANYWESGSVYVFNTNEFLNNQIRSRQFYLAGMLDGHGLGNQNPWDDVENPCVSSQGTWLPFLGNKDQRCENPERFLFWDGLHLGPTANQMMATEMFHDIENLWAKDSNSTESTEST</sequence>
<dbReference type="InterPro" id="IPR036514">
    <property type="entry name" value="SGNH_hydro_sf"/>
</dbReference>
<evidence type="ECO:0000313" key="1">
    <source>
        <dbReference type="EMBL" id="EEA20219.1"/>
    </source>
</evidence>